<dbReference type="GO" id="GO:0006891">
    <property type="term" value="P:intra-Golgi vesicle-mediated transport"/>
    <property type="evidence" value="ECO:0007669"/>
    <property type="project" value="TreeGrafter"/>
</dbReference>
<dbReference type="GeneID" id="37011236"/>
<keyword evidence="7" id="KW-0175">Coiled coil</keyword>
<dbReference type="SUPFAM" id="SSF58038">
    <property type="entry name" value="SNARE fusion complex"/>
    <property type="match status" value="1"/>
</dbReference>
<evidence type="ECO:0000256" key="4">
    <source>
        <dbReference type="ARBA" id="ARBA00022692"/>
    </source>
</evidence>
<dbReference type="InterPro" id="IPR010989">
    <property type="entry name" value="SNARE"/>
</dbReference>
<dbReference type="GO" id="GO:0005484">
    <property type="term" value="F:SNAP receptor activity"/>
    <property type="evidence" value="ECO:0007669"/>
    <property type="project" value="TreeGrafter"/>
</dbReference>
<evidence type="ECO:0000256" key="6">
    <source>
        <dbReference type="ARBA" id="ARBA00022989"/>
    </source>
</evidence>
<dbReference type="STRING" id="1684307.A0A316U9I7"/>
<dbReference type="GO" id="GO:0005794">
    <property type="term" value="C:Golgi apparatus"/>
    <property type="evidence" value="ECO:0007669"/>
    <property type="project" value="TreeGrafter"/>
</dbReference>
<dbReference type="AlphaFoldDB" id="A0A316U9I7"/>
<dbReference type="CDD" id="cd15862">
    <property type="entry name" value="SNARE_Vti1"/>
    <property type="match status" value="1"/>
</dbReference>
<keyword evidence="5" id="KW-0653">Protein transport</keyword>
<gene>
    <name evidence="11" type="ORF">BCV69DRAFT_172083</name>
</gene>
<dbReference type="GO" id="GO:0042147">
    <property type="term" value="P:retrograde transport, endosome to Golgi"/>
    <property type="evidence" value="ECO:0007669"/>
    <property type="project" value="TreeGrafter"/>
</dbReference>
<comment type="similarity">
    <text evidence="2">Belongs to the VTI1 family.</text>
</comment>
<feature type="region of interest" description="Disordered" evidence="9">
    <location>
        <begin position="89"/>
        <end position="138"/>
    </location>
</feature>
<keyword evidence="3" id="KW-0813">Transport</keyword>
<feature type="compositionally biased region" description="Basic and acidic residues" evidence="9">
    <location>
        <begin position="169"/>
        <end position="186"/>
    </location>
</feature>
<dbReference type="GO" id="GO:0031902">
    <property type="term" value="C:late endosome membrane"/>
    <property type="evidence" value="ECO:0007669"/>
    <property type="project" value="TreeGrafter"/>
</dbReference>
<dbReference type="Pfam" id="PF05008">
    <property type="entry name" value="V-SNARE"/>
    <property type="match status" value="1"/>
</dbReference>
<dbReference type="PANTHER" id="PTHR21230">
    <property type="entry name" value="VESICLE TRANSPORT V-SNARE PROTEIN VTI1-RELATED"/>
    <property type="match status" value="1"/>
</dbReference>
<dbReference type="InterPro" id="IPR007705">
    <property type="entry name" value="Vesicle_trsprt_v-SNARE_N"/>
</dbReference>
<dbReference type="GO" id="GO:0000149">
    <property type="term" value="F:SNARE binding"/>
    <property type="evidence" value="ECO:0007669"/>
    <property type="project" value="TreeGrafter"/>
</dbReference>
<name>A0A316U9I7_9BASI</name>
<protein>
    <submittedName>
        <fullName evidence="11">V-snare-domain-containing protein</fullName>
    </submittedName>
</protein>
<feature type="domain" description="T-SNARE coiled-coil homology" evidence="10">
    <location>
        <begin position="130"/>
        <end position="192"/>
    </location>
</feature>
<dbReference type="GO" id="GO:0012507">
    <property type="term" value="C:ER to Golgi transport vesicle membrane"/>
    <property type="evidence" value="ECO:0007669"/>
    <property type="project" value="TreeGrafter"/>
</dbReference>
<keyword evidence="4" id="KW-0812">Transmembrane</keyword>
<dbReference type="InterPro" id="IPR000727">
    <property type="entry name" value="T_SNARE_dom"/>
</dbReference>
<dbReference type="PANTHER" id="PTHR21230:SF26">
    <property type="entry name" value="VESICLE TRANSPORT THROUGH INTERACTION WITH T-SNARES HOMOLOG 1A"/>
    <property type="match status" value="1"/>
</dbReference>
<dbReference type="OrthoDB" id="430637at2759"/>
<accession>A0A316U9I7</accession>
<dbReference type="EMBL" id="KZ819325">
    <property type="protein sequence ID" value="PWN21498.1"/>
    <property type="molecule type" value="Genomic_DNA"/>
</dbReference>
<dbReference type="InterPro" id="IPR038407">
    <property type="entry name" value="v-SNARE_N_sf"/>
</dbReference>
<evidence type="ECO:0000256" key="5">
    <source>
        <dbReference type="ARBA" id="ARBA00022927"/>
    </source>
</evidence>
<dbReference type="Pfam" id="PF12352">
    <property type="entry name" value="V-SNARE_C"/>
    <property type="match status" value="1"/>
</dbReference>
<evidence type="ECO:0000256" key="9">
    <source>
        <dbReference type="SAM" id="MobiDB-lite"/>
    </source>
</evidence>
<evidence type="ECO:0000259" key="10">
    <source>
        <dbReference type="PROSITE" id="PS50192"/>
    </source>
</evidence>
<dbReference type="Proteomes" id="UP000245942">
    <property type="component" value="Unassembled WGS sequence"/>
</dbReference>
<keyword evidence="6" id="KW-1133">Transmembrane helix</keyword>
<organism evidence="11 12">
    <name type="scientific">Pseudomicrostroma glucosiphilum</name>
    <dbReference type="NCBI Taxonomy" id="1684307"/>
    <lineage>
        <taxon>Eukaryota</taxon>
        <taxon>Fungi</taxon>
        <taxon>Dikarya</taxon>
        <taxon>Basidiomycota</taxon>
        <taxon>Ustilaginomycotina</taxon>
        <taxon>Exobasidiomycetes</taxon>
        <taxon>Microstromatales</taxon>
        <taxon>Microstromatales incertae sedis</taxon>
        <taxon>Pseudomicrostroma</taxon>
    </lineage>
</organism>
<feature type="region of interest" description="Disordered" evidence="9">
    <location>
        <begin position="169"/>
        <end position="195"/>
    </location>
</feature>
<evidence type="ECO:0000256" key="3">
    <source>
        <dbReference type="ARBA" id="ARBA00022448"/>
    </source>
</evidence>
<dbReference type="FunFam" id="1.20.5.110:FF:000002">
    <property type="entry name" value="Vesicle transport through interaction with t-SNAREsB"/>
    <property type="match status" value="1"/>
</dbReference>
<keyword evidence="12" id="KW-1185">Reference proteome</keyword>
<proteinExistence type="inferred from homology"/>
<dbReference type="Gene3D" id="1.20.5.110">
    <property type="match status" value="1"/>
</dbReference>
<dbReference type="GO" id="GO:0031201">
    <property type="term" value="C:SNARE complex"/>
    <property type="evidence" value="ECO:0007669"/>
    <property type="project" value="TreeGrafter"/>
</dbReference>
<comment type="subcellular location">
    <subcellularLocation>
        <location evidence="1">Membrane</location>
        <topology evidence="1">Single-pass type IV membrane protein</topology>
    </subcellularLocation>
</comment>
<evidence type="ECO:0000256" key="1">
    <source>
        <dbReference type="ARBA" id="ARBA00004211"/>
    </source>
</evidence>
<dbReference type="GO" id="GO:0006896">
    <property type="term" value="P:Golgi to vacuole transport"/>
    <property type="evidence" value="ECO:0007669"/>
    <property type="project" value="TreeGrafter"/>
</dbReference>
<dbReference type="SUPFAM" id="SSF47661">
    <property type="entry name" value="t-snare proteins"/>
    <property type="match status" value="1"/>
</dbReference>
<evidence type="ECO:0000256" key="2">
    <source>
        <dbReference type="ARBA" id="ARBA00006108"/>
    </source>
</evidence>
<sequence length="195" mass="21984">MADLFDSYSTDFSQLLSSISTHLNKTLPSQSGEARKSTLRRCEMELEEAEEVLAQMDVEVQGFPQSVKSKYSVQMRGFRSELDKVSKQLNSQMAKSSGYDPSNPFVDSSAADLEANNSSQAQRQRLLQGTSTLEDGQRRLEESNRIALETEDLGADILRDLRGQREQIEHSRDTLRNADNSIDRSSKTLSTMIRR</sequence>
<feature type="compositionally biased region" description="Polar residues" evidence="9">
    <location>
        <begin position="115"/>
        <end position="134"/>
    </location>
</feature>
<dbReference type="GO" id="GO:0016236">
    <property type="term" value="P:macroautophagy"/>
    <property type="evidence" value="ECO:0007669"/>
    <property type="project" value="TreeGrafter"/>
</dbReference>
<evidence type="ECO:0000313" key="12">
    <source>
        <dbReference type="Proteomes" id="UP000245942"/>
    </source>
</evidence>
<dbReference type="SMART" id="SM00397">
    <property type="entry name" value="t_SNARE"/>
    <property type="match status" value="1"/>
</dbReference>
<evidence type="ECO:0000256" key="8">
    <source>
        <dbReference type="ARBA" id="ARBA00023136"/>
    </source>
</evidence>
<dbReference type="GO" id="GO:0005789">
    <property type="term" value="C:endoplasmic reticulum membrane"/>
    <property type="evidence" value="ECO:0007669"/>
    <property type="project" value="TreeGrafter"/>
</dbReference>
<keyword evidence="8" id="KW-0472">Membrane</keyword>
<dbReference type="GO" id="GO:0006886">
    <property type="term" value="P:intracellular protein transport"/>
    <property type="evidence" value="ECO:0007669"/>
    <property type="project" value="InterPro"/>
</dbReference>
<dbReference type="GO" id="GO:0005829">
    <property type="term" value="C:cytosol"/>
    <property type="evidence" value="ECO:0007669"/>
    <property type="project" value="GOC"/>
</dbReference>
<dbReference type="GO" id="GO:0048280">
    <property type="term" value="P:vesicle fusion with Golgi apparatus"/>
    <property type="evidence" value="ECO:0007669"/>
    <property type="project" value="TreeGrafter"/>
</dbReference>
<dbReference type="Gene3D" id="1.20.58.400">
    <property type="entry name" value="t-snare proteins"/>
    <property type="match status" value="1"/>
</dbReference>
<dbReference type="PROSITE" id="PS50192">
    <property type="entry name" value="T_SNARE"/>
    <property type="match status" value="1"/>
</dbReference>
<evidence type="ECO:0000313" key="11">
    <source>
        <dbReference type="EMBL" id="PWN21498.1"/>
    </source>
</evidence>
<evidence type="ECO:0000256" key="7">
    <source>
        <dbReference type="ARBA" id="ARBA00023054"/>
    </source>
</evidence>
<reference evidence="11 12" key="1">
    <citation type="journal article" date="2018" name="Mol. Biol. Evol.">
        <title>Broad Genomic Sampling Reveals a Smut Pathogenic Ancestry of the Fungal Clade Ustilaginomycotina.</title>
        <authorList>
            <person name="Kijpornyongpan T."/>
            <person name="Mondo S.J."/>
            <person name="Barry K."/>
            <person name="Sandor L."/>
            <person name="Lee J."/>
            <person name="Lipzen A."/>
            <person name="Pangilinan J."/>
            <person name="LaButti K."/>
            <person name="Hainaut M."/>
            <person name="Henrissat B."/>
            <person name="Grigoriev I.V."/>
            <person name="Spatafora J.W."/>
            <person name="Aime M.C."/>
        </authorList>
    </citation>
    <scope>NUCLEOTIDE SEQUENCE [LARGE SCALE GENOMIC DNA]</scope>
    <source>
        <strain evidence="11 12">MCA 4718</strain>
    </source>
</reference>
<dbReference type="RefSeq" id="XP_025348658.1">
    <property type="nucleotide sequence ID" value="XM_025489502.1"/>
</dbReference>